<gene>
    <name evidence="1" type="ORF">CUS_7303</name>
</gene>
<name>E9S7S8_RUMAL</name>
<sequence length="42" mass="4807">MRRLPLRAKGKVMCGRSAENAVKWGCTPIQDKEDNACEYENH</sequence>
<organism evidence="1 2">
    <name type="scientific">Ruminococcus albus 8</name>
    <dbReference type="NCBI Taxonomy" id="246199"/>
    <lineage>
        <taxon>Bacteria</taxon>
        <taxon>Bacillati</taxon>
        <taxon>Bacillota</taxon>
        <taxon>Clostridia</taxon>
        <taxon>Eubacteriales</taxon>
        <taxon>Oscillospiraceae</taxon>
        <taxon>Ruminococcus</taxon>
    </lineage>
</organism>
<comment type="caution">
    <text evidence="1">The sequence shown here is derived from an EMBL/GenBank/DDBJ whole genome shotgun (WGS) entry which is preliminary data.</text>
</comment>
<keyword evidence="2" id="KW-1185">Reference proteome</keyword>
<dbReference type="EMBL" id="ADKM02000018">
    <property type="protein sequence ID" value="EGC04634.1"/>
    <property type="molecule type" value="Genomic_DNA"/>
</dbReference>
<reference evidence="1 2" key="1">
    <citation type="submission" date="2011-02" db="EMBL/GenBank/DDBJ databases">
        <authorList>
            <person name="Nelson K.E."/>
            <person name="Sutton G."/>
            <person name="Torralba M."/>
            <person name="Durkin S."/>
            <person name="Harkins D."/>
            <person name="Montgomery R."/>
            <person name="Ziemer C."/>
            <person name="Klaassens E."/>
            <person name="Ocuiv P."/>
            <person name="Morrison M."/>
        </authorList>
    </citation>
    <scope>NUCLEOTIDE SEQUENCE [LARGE SCALE GENOMIC DNA]</scope>
    <source>
        <strain evidence="1 2">8</strain>
    </source>
</reference>
<evidence type="ECO:0000313" key="2">
    <source>
        <dbReference type="Proteomes" id="UP000004259"/>
    </source>
</evidence>
<protein>
    <submittedName>
        <fullName evidence="1">Uncharacterized protein</fullName>
    </submittedName>
</protein>
<dbReference type="STRING" id="246199.CUS_7303"/>
<accession>E9S7S8</accession>
<dbReference type="AlphaFoldDB" id="E9S7S8"/>
<evidence type="ECO:0000313" key="1">
    <source>
        <dbReference type="EMBL" id="EGC04634.1"/>
    </source>
</evidence>
<dbReference type="Proteomes" id="UP000004259">
    <property type="component" value="Unassembled WGS sequence"/>
</dbReference>
<proteinExistence type="predicted"/>